<dbReference type="AlphaFoldDB" id="X6N671"/>
<protein>
    <submittedName>
        <fullName evidence="3">Uncharacterized protein</fullName>
    </submittedName>
</protein>
<name>X6N671_RETFI</name>
<accession>X6N671</accession>
<dbReference type="Proteomes" id="UP000023152">
    <property type="component" value="Unassembled WGS sequence"/>
</dbReference>
<keyword evidence="2" id="KW-1133">Transmembrane helix</keyword>
<proteinExistence type="predicted"/>
<evidence type="ECO:0000256" key="1">
    <source>
        <dbReference type="SAM" id="MobiDB-lite"/>
    </source>
</evidence>
<evidence type="ECO:0000313" key="4">
    <source>
        <dbReference type="Proteomes" id="UP000023152"/>
    </source>
</evidence>
<gene>
    <name evidence="3" type="ORF">RFI_15682</name>
</gene>
<keyword evidence="2" id="KW-0812">Transmembrane</keyword>
<keyword evidence="4" id="KW-1185">Reference proteome</keyword>
<reference evidence="3 4" key="1">
    <citation type="journal article" date="2013" name="Curr. Biol.">
        <title>The Genome of the Foraminiferan Reticulomyxa filosa.</title>
        <authorList>
            <person name="Glockner G."/>
            <person name="Hulsmann N."/>
            <person name="Schleicher M."/>
            <person name="Noegel A.A."/>
            <person name="Eichinger L."/>
            <person name="Gallinger C."/>
            <person name="Pawlowski J."/>
            <person name="Sierra R."/>
            <person name="Euteneuer U."/>
            <person name="Pillet L."/>
            <person name="Moustafa A."/>
            <person name="Platzer M."/>
            <person name="Groth M."/>
            <person name="Szafranski K."/>
            <person name="Schliwa M."/>
        </authorList>
    </citation>
    <scope>NUCLEOTIDE SEQUENCE [LARGE SCALE GENOMIC DNA]</scope>
</reference>
<sequence>MSNDNGSDALIDDFSDEDEKQNESGKLLDLPDTQKQFFRALDAPWTVSETFTYVFLVISTSGVGLLAKSIFDFEIKKERIKRVNVNNVTCDLNASFMDYLFDVYLPTVGYNVVTLGCYSLFGYAKERENNWFDQKIKFKLLSKL</sequence>
<feature type="transmembrane region" description="Helical" evidence="2">
    <location>
        <begin position="51"/>
        <end position="71"/>
    </location>
</feature>
<feature type="region of interest" description="Disordered" evidence="1">
    <location>
        <begin position="1"/>
        <end position="26"/>
    </location>
</feature>
<evidence type="ECO:0000256" key="2">
    <source>
        <dbReference type="SAM" id="Phobius"/>
    </source>
</evidence>
<dbReference type="EMBL" id="ASPP01011546">
    <property type="protein sequence ID" value="ETO21521.1"/>
    <property type="molecule type" value="Genomic_DNA"/>
</dbReference>
<feature type="compositionally biased region" description="Acidic residues" evidence="1">
    <location>
        <begin position="10"/>
        <end position="20"/>
    </location>
</feature>
<comment type="caution">
    <text evidence="3">The sequence shown here is derived from an EMBL/GenBank/DDBJ whole genome shotgun (WGS) entry which is preliminary data.</text>
</comment>
<keyword evidence="2" id="KW-0472">Membrane</keyword>
<organism evidence="3 4">
    <name type="scientific">Reticulomyxa filosa</name>
    <dbReference type="NCBI Taxonomy" id="46433"/>
    <lineage>
        <taxon>Eukaryota</taxon>
        <taxon>Sar</taxon>
        <taxon>Rhizaria</taxon>
        <taxon>Retaria</taxon>
        <taxon>Foraminifera</taxon>
        <taxon>Monothalamids</taxon>
        <taxon>Reticulomyxidae</taxon>
        <taxon>Reticulomyxa</taxon>
    </lineage>
</organism>
<evidence type="ECO:0000313" key="3">
    <source>
        <dbReference type="EMBL" id="ETO21521.1"/>
    </source>
</evidence>